<evidence type="ECO:0000313" key="2">
    <source>
        <dbReference type="Proteomes" id="UP000216024"/>
    </source>
</evidence>
<dbReference type="Gene3D" id="3.30.70.1120">
    <property type="entry name" value="TT1725-like"/>
    <property type="match status" value="1"/>
</dbReference>
<protein>
    <recommendedName>
        <fullName evidence="3">DUF503 domain-containing protein</fullName>
    </recommendedName>
</protein>
<comment type="caution">
    <text evidence="1">The sequence shown here is derived from an EMBL/GenBank/DDBJ whole genome shotgun (WGS) entry which is preliminary data.</text>
</comment>
<evidence type="ECO:0008006" key="3">
    <source>
        <dbReference type="Google" id="ProtNLM"/>
    </source>
</evidence>
<organism evidence="1 2">
    <name type="scientific">Anaeromicrobium sediminis</name>
    <dbReference type="NCBI Taxonomy" id="1478221"/>
    <lineage>
        <taxon>Bacteria</taxon>
        <taxon>Bacillati</taxon>
        <taxon>Bacillota</taxon>
        <taxon>Clostridia</taxon>
        <taxon>Peptostreptococcales</taxon>
        <taxon>Thermotaleaceae</taxon>
        <taxon>Anaeromicrobium</taxon>
    </lineage>
</organism>
<dbReference type="InterPro" id="IPR036746">
    <property type="entry name" value="TT1725-like_sf"/>
</dbReference>
<dbReference type="RefSeq" id="WP_095131303.1">
    <property type="nucleotide sequence ID" value="NZ_NIBG01000002.1"/>
</dbReference>
<keyword evidence="2" id="KW-1185">Reference proteome</keyword>
<gene>
    <name evidence="1" type="ORF">CCE28_04270</name>
</gene>
<dbReference type="PANTHER" id="PTHR36441:SF1">
    <property type="entry name" value="DUF503 DOMAIN-CONTAINING PROTEIN"/>
    <property type="match status" value="1"/>
</dbReference>
<dbReference type="OrthoDB" id="9809023at2"/>
<dbReference type="Proteomes" id="UP000216024">
    <property type="component" value="Unassembled WGS sequence"/>
</dbReference>
<reference evidence="1 2" key="1">
    <citation type="submission" date="2017-06" db="EMBL/GenBank/DDBJ databases">
        <title>Draft genome sequence of anaerobic fermentative bacterium Anaeromicrobium sediminis DY2726D isolated from West Pacific Ocean sediments.</title>
        <authorList>
            <person name="Zeng X."/>
        </authorList>
    </citation>
    <scope>NUCLEOTIDE SEQUENCE [LARGE SCALE GENOMIC DNA]</scope>
    <source>
        <strain evidence="1 2">DY2726D</strain>
    </source>
</reference>
<name>A0A267MPV2_9FIRM</name>
<evidence type="ECO:0000313" key="1">
    <source>
        <dbReference type="EMBL" id="PAB60760.1"/>
    </source>
</evidence>
<dbReference type="SUPFAM" id="SSF103007">
    <property type="entry name" value="Hypothetical protein TT1725"/>
    <property type="match status" value="1"/>
</dbReference>
<dbReference type="EMBL" id="NIBG01000002">
    <property type="protein sequence ID" value="PAB60760.1"/>
    <property type="molecule type" value="Genomic_DNA"/>
</dbReference>
<dbReference type="AlphaFoldDB" id="A0A267MPV2"/>
<sequence>MIIGSCHMELFIYEVNSLKEKRQILKSIIGRVQSRFNVSIGEVGLNDVWRRAEVGVACVSTNTKHALQMIDKIVEFIQRDGRIEIISCNKEIL</sequence>
<dbReference type="InterPro" id="IPR007546">
    <property type="entry name" value="DUF503"/>
</dbReference>
<proteinExistence type="predicted"/>
<dbReference type="PANTHER" id="PTHR36441">
    <property type="entry name" value="HYPOTHETICAL CYTOSOLIC PROTEIN"/>
    <property type="match status" value="1"/>
</dbReference>
<dbReference type="Pfam" id="PF04456">
    <property type="entry name" value="DUF503"/>
    <property type="match status" value="1"/>
</dbReference>
<accession>A0A267MPV2</accession>